<protein>
    <recommendedName>
        <fullName evidence="3">Asteroid domain-containing protein</fullName>
    </recommendedName>
</protein>
<dbReference type="InterPro" id="IPR039436">
    <property type="entry name" value="Asteroid_dom"/>
</dbReference>
<evidence type="ECO:0000256" key="2">
    <source>
        <dbReference type="SAM" id="MobiDB-lite"/>
    </source>
</evidence>
<name>A0A8B6GX48_MYTGA</name>
<comment type="caution">
    <text evidence="4">The sequence shown here is derived from an EMBL/GenBank/DDBJ whole genome shotgun (WGS) entry which is preliminary data.</text>
</comment>
<evidence type="ECO:0000256" key="1">
    <source>
        <dbReference type="ARBA" id="ARBA00007398"/>
    </source>
</evidence>
<accession>A0A8B6GX48</accession>
<dbReference type="Gene3D" id="3.40.50.1010">
    <property type="entry name" value="5'-nuclease"/>
    <property type="match status" value="1"/>
</dbReference>
<dbReference type="EMBL" id="UYJE01009138">
    <property type="protein sequence ID" value="VDI70320.1"/>
    <property type="molecule type" value="Genomic_DNA"/>
</dbReference>
<dbReference type="AlphaFoldDB" id="A0A8B6GX48"/>
<dbReference type="Proteomes" id="UP000596742">
    <property type="component" value="Unassembled WGS sequence"/>
</dbReference>
<sequence length="248" mass="27860">MEDLQHHKNTLEEETRRTDFGDVTERTVQTQLQRADYAPTLFGSYATLHYGGNYIEFRQNAQSFFQALLKCNIKPYVVVDGGHDDDDKKLQNIITKCELRMKENEEKPSKHMECFPVLAYESFTMVLKELNILLLTCGGEVDNQIAVLARQLNCPVISCDSDMYIFNLPGGFINFSDINLNQSTSGQLNTRLYAASKFADSIGLHITLLPVAATVSGSLYADVDYGVADLFIKRLGGKSSFSNNFKKL</sequence>
<evidence type="ECO:0000313" key="5">
    <source>
        <dbReference type="Proteomes" id="UP000596742"/>
    </source>
</evidence>
<dbReference type="Pfam" id="PF12813">
    <property type="entry name" value="XPG_I_2"/>
    <property type="match status" value="1"/>
</dbReference>
<evidence type="ECO:0000313" key="4">
    <source>
        <dbReference type="EMBL" id="VDI70320.1"/>
    </source>
</evidence>
<evidence type="ECO:0000259" key="3">
    <source>
        <dbReference type="Pfam" id="PF12813"/>
    </source>
</evidence>
<keyword evidence="5" id="KW-1185">Reference proteome</keyword>
<dbReference type="SUPFAM" id="SSF88723">
    <property type="entry name" value="PIN domain-like"/>
    <property type="match status" value="1"/>
</dbReference>
<feature type="domain" description="Asteroid" evidence="3">
    <location>
        <begin position="136"/>
        <end position="216"/>
    </location>
</feature>
<dbReference type="OrthoDB" id="25987at2759"/>
<feature type="region of interest" description="Disordered" evidence="2">
    <location>
        <begin position="1"/>
        <end position="22"/>
    </location>
</feature>
<organism evidence="4 5">
    <name type="scientific">Mytilus galloprovincialis</name>
    <name type="common">Mediterranean mussel</name>
    <dbReference type="NCBI Taxonomy" id="29158"/>
    <lineage>
        <taxon>Eukaryota</taxon>
        <taxon>Metazoa</taxon>
        <taxon>Spiralia</taxon>
        <taxon>Lophotrochozoa</taxon>
        <taxon>Mollusca</taxon>
        <taxon>Bivalvia</taxon>
        <taxon>Autobranchia</taxon>
        <taxon>Pteriomorphia</taxon>
        <taxon>Mytilida</taxon>
        <taxon>Mytiloidea</taxon>
        <taxon>Mytilidae</taxon>
        <taxon>Mytilinae</taxon>
        <taxon>Mytilus</taxon>
    </lineage>
</organism>
<dbReference type="PANTHER" id="PTHR15665">
    <property type="entry name" value="ASTEROID PROTEIN"/>
    <property type="match status" value="1"/>
</dbReference>
<gene>
    <name evidence="4" type="ORF">MGAL_10B049662</name>
</gene>
<proteinExistence type="inferred from homology"/>
<dbReference type="InterPro" id="IPR029060">
    <property type="entry name" value="PIN-like_dom_sf"/>
</dbReference>
<dbReference type="InterPro" id="IPR026832">
    <property type="entry name" value="Asteroid"/>
</dbReference>
<comment type="similarity">
    <text evidence="1">Belongs to the asteroid family.</text>
</comment>
<reference evidence="4" key="1">
    <citation type="submission" date="2018-11" db="EMBL/GenBank/DDBJ databases">
        <authorList>
            <person name="Alioto T."/>
            <person name="Alioto T."/>
        </authorList>
    </citation>
    <scope>NUCLEOTIDE SEQUENCE</scope>
</reference>
<dbReference type="PANTHER" id="PTHR15665:SF1">
    <property type="entry name" value="PROTEIN ASTEROID HOMOLOG 1"/>
    <property type="match status" value="1"/>
</dbReference>